<dbReference type="Pfam" id="PF02434">
    <property type="entry name" value="Fringe"/>
    <property type="match status" value="1"/>
</dbReference>
<gene>
    <name evidence="11" type="ORF">XENOCAPTIV_009791</name>
</gene>
<dbReference type="PANTHER" id="PTHR10811">
    <property type="entry name" value="FRINGE-RELATED"/>
    <property type="match status" value="1"/>
</dbReference>
<keyword evidence="4" id="KW-0808">Transferase</keyword>
<evidence type="ECO:0000256" key="7">
    <source>
        <dbReference type="ARBA" id="ARBA00022989"/>
    </source>
</evidence>
<dbReference type="Gene3D" id="3.90.550.50">
    <property type="match status" value="1"/>
</dbReference>
<keyword evidence="8" id="KW-0472">Membrane</keyword>
<comment type="caution">
    <text evidence="11">The sequence shown here is derived from an EMBL/GenBank/DDBJ whole genome shotgun (WGS) entry which is preliminary data.</text>
</comment>
<protein>
    <recommendedName>
        <fullName evidence="10">Fringe-like glycosyltransferase domain-containing protein</fullName>
    </recommendedName>
</protein>
<keyword evidence="7" id="KW-1133">Transmembrane helix</keyword>
<feature type="domain" description="Fringe-like glycosyltransferase" evidence="10">
    <location>
        <begin position="104"/>
        <end position="142"/>
    </location>
</feature>
<keyword evidence="3" id="KW-0328">Glycosyltransferase</keyword>
<dbReference type="EMBL" id="JAHRIN010017023">
    <property type="protein sequence ID" value="MEQ2196704.1"/>
    <property type="molecule type" value="Genomic_DNA"/>
</dbReference>
<sequence>MHNEQLAPALCKSYQWPLLLTPFMTNCYIQQVPVVLRFNSSDIMSLPVTLLQGQRRCIACNIFMPLFQESKHGEALTYIFTDGEDDELKKKIVHLISPLLFLLHRWFCHVDDDNYVNVRTLVKHLSLYPHTQDLYIGKPSSSLCTVSCIQTLHGNQLCFCDVYVACKCISNSHRMYSHISEPFASFLFFLLKTVMPLRFMLGFEIFIMRTFFVCQIRSVLVQMTPDKCSEMKILL</sequence>
<comment type="subcellular location">
    <subcellularLocation>
        <location evidence="9">Endomembrane system</location>
        <topology evidence="9">Single-pass membrane protein</topology>
    </subcellularLocation>
    <subcellularLocation>
        <location evidence="1">Membrane</location>
        <topology evidence="1">Single-pass type II membrane protein</topology>
    </subcellularLocation>
</comment>
<proteinExistence type="inferred from homology"/>
<name>A0ABV0QLM4_9TELE</name>
<keyword evidence="6" id="KW-0735">Signal-anchor</keyword>
<comment type="similarity">
    <text evidence="2">Belongs to the glycosyltransferase 31 family.</text>
</comment>
<organism evidence="11 12">
    <name type="scientific">Xenoophorus captivus</name>
    <dbReference type="NCBI Taxonomy" id="1517983"/>
    <lineage>
        <taxon>Eukaryota</taxon>
        <taxon>Metazoa</taxon>
        <taxon>Chordata</taxon>
        <taxon>Craniata</taxon>
        <taxon>Vertebrata</taxon>
        <taxon>Euteleostomi</taxon>
        <taxon>Actinopterygii</taxon>
        <taxon>Neopterygii</taxon>
        <taxon>Teleostei</taxon>
        <taxon>Neoteleostei</taxon>
        <taxon>Acanthomorphata</taxon>
        <taxon>Ovalentaria</taxon>
        <taxon>Atherinomorphae</taxon>
        <taxon>Cyprinodontiformes</taxon>
        <taxon>Goodeidae</taxon>
        <taxon>Xenoophorus</taxon>
    </lineage>
</organism>
<evidence type="ECO:0000256" key="8">
    <source>
        <dbReference type="ARBA" id="ARBA00023136"/>
    </source>
</evidence>
<evidence type="ECO:0000256" key="5">
    <source>
        <dbReference type="ARBA" id="ARBA00022692"/>
    </source>
</evidence>
<accession>A0ABV0QLM4</accession>
<keyword evidence="12" id="KW-1185">Reference proteome</keyword>
<evidence type="ECO:0000256" key="6">
    <source>
        <dbReference type="ARBA" id="ARBA00022968"/>
    </source>
</evidence>
<evidence type="ECO:0000256" key="9">
    <source>
        <dbReference type="ARBA" id="ARBA00037847"/>
    </source>
</evidence>
<evidence type="ECO:0000313" key="11">
    <source>
        <dbReference type="EMBL" id="MEQ2196704.1"/>
    </source>
</evidence>
<dbReference type="InterPro" id="IPR003378">
    <property type="entry name" value="Fringe-like_glycosylTrfase"/>
</dbReference>
<evidence type="ECO:0000256" key="3">
    <source>
        <dbReference type="ARBA" id="ARBA00022676"/>
    </source>
</evidence>
<evidence type="ECO:0000313" key="12">
    <source>
        <dbReference type="Proteomes" id="UP001434883"/>
    </source>
</evidence>
<evidence type="ECO:0000256" key="1">
    <source>
        <dbReference type="ARBA" id="ARBA00004606"/>
    </source>
</evidence>
<evidence type="ECO:0000256" key="4">
    <source>
        <dbReference type="ARBA" id="ARBA00022679"/>
    </source>
</evidence>
<keyword evidence="5" id="KW-0812">Transmembrane</keyword>
<evidence type="ECO:0000259" key="10">
    <source>
        <dbReference type="Pfam" id="PF02434"/>
    </source>
</evidence>
<reference evidence="11 12" key="1">
    <citation type="submission" date="2021-06" db="EMBL/GenBank/DDBJ databases">
        <authorList>
            <person name="Palmer J.M."/>
        </authorList>
    </citation>
    <scope>NUCLEOTIDE SEQUENCE [LARGE SCALE GENOMIC DNA]</scope>
    <source>
        <strain evidence="11 12">XC_2019</strain>
        <tissue evidence="11">Muscle</tissue>
    </source>
</reference>
<dbReference type="Proteomes" id="UP001434883">
    <property type="component" value="Unassembled WGS sequence"/>
</dbReference>
<evidence type="ECO:0000256" key="2">
    <source>
        <dbReference type="ARBA" id="ARBA00008661"/>
    </source>
</evidence>